<organism evidence="1 2">
    <name type="scientific">Tricholomella constricta</name>
    <dbReference type="NCBI Taxonomy" id="117010"/>
    <lineage>
        <taxon>Eukaryota</taxon>
        <taxon>Fungi</taxon>
        <taxon>Dikarya</taxon>
        <taxon>Basidiomycota</taxon>
        <taxon>Agaricomycotina</taxon>
        <taxon>Agaricomycetes</taxon>
        <taxon>Agaricomycetidae</taxon>
        <taxon>Agaricales</taxon>
        <taxon>Tricholomatineae</taxon>
        <taxon>Lyophyllaceae</taxon>
        <taxon>Tricholomella</taxon>
    </lineage>
</organism>
<evidence type="ECO:0008006" key="3">
    <source>
        <dbReference type="Google" id="ProtNLM"/>
    </source>
</evidence>
<dbReference type="AlphaFoldDB" id="A0A8H5HMR9"/>
<reference evidence="1 2" key="1">
    <citation type="journal article" date="2020" name="ISME J.">
        <title>Uncovering the hidden diversity of litter-decomposition mechanisms in mushroom-forming fungi.</title>
        <authorList>
            <person name="Floudas D."/>
            <person name="Bentzer J."/>
            <person name="Ahren D."/>
            <person name="Johansson T."/>
            <person name="Persson P."/>
            <person name="Tunlid A."/>
        </authorList>
    </citation>
    <scope>NUCLEOTIDE SEQUENCE [LARGE SCALE GENOMIC DNA]</scope>
    <source>
        <strain evidence="1 2">CBS 661.87</strain>
    </source>
</reference>
<comment type="caution">
    <text evidence="1">The sequence shown here is derived from an EMBL/GenBank/DDBJ whole genome shotgun (WGS) entry which is preliminary data.</text>
</comment>
<evidence type="ECO:0000313" key="2">
    <source>
        <dbReference type="Proteomes" id="UP000565441"/>
    </source>
</evidence>
<sequence length="832" mass="94119">MVEAMDDSLLIYSSLPLLLDISRSADRFQATYGWETEWGKSVFYAYNSHLYPATNPTSTISIPSVDYQNPSSPATFYHAVKVVTSHTVFLRVPINQPDVHFAHLNDLIEDFDFPVLHKRLPLTALRRIISQHLFSKIRPLLAFQPISRTLADRLDRSIASKVHKYLGFPFIFGSELLSLPISLRGFGFPCISTHNDALAVSGLHRDLNHHVDVFRLMANITLADWTCQYNLCASPLSSPGILRHPLRLERHIPHSWPTAQTVLRDLSLSLTPSDLSYITSGHVDIQHLYSLSRSLPSFNLPLDFIPSRTFANFSRYNMSLLFHFGTWVLDPDTEIPISFSPAPLPHTAPSTLRRDWPLLLSWFRILPNIVRDVSRTDQLLLLPRPTRQRLAENMIRTLHRHEPLPLAHASPDPHLLATDASLTIRPHTSSPLVTFAVVTDRTVFVSTLDNFRGSASIHRGEAYAIAAAHVLAQSSHHTLYTDHLNSVNLINSFPIDSYRLASNPARSIYRWVHNLSSRARNTPSTTLQVQHVRAHTSSPSIPAVLNRIADHVASTYHNFLPPPPPAPIPTFFMDDYMLHSPSDGWIETNMTDYIQTQLFRLRSQRLPFPSALTLNFYDHRPPPDYPYLHAPSSYSAVVQLYLRANQLDTAARLSSRMRSGEQPYCRFGCPTTEDARHIFVHCPRFAALRKDMDETTAQATSTLLDVFRIPSAGQARALERARTLSCDSESWPLGYTMYFYGVIPKLDDICPDVGGTSLTTLQVQRLRLRISATWHTACIRLAGRIWGIVKRSQRERVNPSPSPTRSHTVNLPSHLSQFISLSASNRFTIHFV</sequence>
<dbReference type="Proteomes" id="UP000565441">
    <property type="component" value="Unassembled WGS sequence"/>
</dbReference>
<evidence type="ECO:0000313" key="1">
    <source>
        <dbReference type="EMBL" id="KAF5386223.1"/>
    </source>
</evidence>
<name>A0A8H5HMR9_9AGAR</name>
<accession>A0A8H5HMR9</accession>
<keyword evidence="2" id="KW-1185">Reference proteome</keyword>
<dbReference type="InterPro" id="IPR036397">
    <property type="entry name" value="RNaseH_sf"/>
</dbReference>
<dbReference type="Gene3D" id="3.30.420.10">
    <property type="entry name" value="Ribonuclease H-like superfamily/Ribonuclease H"/>
    <property type="match status" value="1"/>
</dbReference>
<protein>
    <recommendedName>
        <fullName evidence="3">RNase H type-1 domain-containing protein</fullName>
    </recommendedName>
</protein>
<dbReference type="GO" id="GO:0003676">
    <property type="term" value="F:nucleic acid binding"/>
    <property type="evidence" value="ECO:0007669"/>
    <property type="project" value="InterPro"/>
</dbReference>
<dbReference type="EMBL" id="JAACJP010000003">
    <property type="protein sequence ID" value="KAF5386223.1"/>
    <property type="molecule type" value="Genomic_DNA"/>
</dbReference>
<proteinExistence type="predicted"/>
<gene>
    <name evidence="1" type="ORF">D9615_002230</name>
</gene>
<dbReference type="OrthoDB" id="3251015at2759"/>